<sequence length="187" mass="20541">MTVTDSNDGHAQLFFFCSKSKANRDGDRHCWMQKKKRSFHAHAGGAAGIDYVGKDTAEQSLQGQLGPSPAAPSAWSQDVFLYRAITVSTTIPISISLLISIPFPRKIKLCLNYPRGTHKENAQSKSKDGSAASTSQRRRGAGGRHSRPTSRKYHKLSSKVNVRAATRIGRSALRVNPAERKQTTFCI</sequence>
<feature type="transmembrane region" description="Helical" evidence="2">
    <location>
        <begin position="80"/>
        <end position="99"/>
    </location>
</feature>
<keyword evidence="2" id="KW-0812">Transmembrane</keyword>
<organism evidence="3 4">
    <name type="scientific">Eumeta variegata</name>
    <name type="common">Bagworm moth</name>
    <name type="synonym">Eumeta japonica</name>
    <dbReference type="NCBI Taxonomy" id="151549"/>
    <lineage>
        <taxon>Eukaryota</taxon>
        <taxon>Metazoa</taxon>
        <taxon>Ecdysozoa</taxon>
        <taxon>Arthropoda</taxon>
        <taxon>Hexapoda</taxon>
        <taxon>Insecta</taxon>
        <taxon>Pterygota</taxon>
        <taxon>Neoptera</taxon>
        <taxon>Endopterygota</taxon>
        <taxon>Lepidoptera</taxon>
        <taxon>Glossata</taxon>
        <taxon>Ditrysia</taxon>
        <taxon>Tineoidea</taxon>
        <taxon>Psychidae</taxon>
        <taxon>Oiketicinae</taxon>
        <taxon>Eumeta</taxon>
    </lineage>
</organism>
<reference evidence="3 4" key="1">
    <citation type="journal article" date="2019" name="Commun. Biol.">
        <title>The bagworm genome reveals a unique fibroin gene that provides high tensile strength.</title>
        <authorList>
            <person name="Kono N."/>
            <person name="Nakamura H."/>
            <person name="Ohtoshi R."/>
            <person name="Tomita M."/>
            <person name="Numata K."/>
            <person name="Arakawa K."/>
        </authorList>
    </citation>
    <scope>NUCLEOTIDE SEQUENCE [LARGE SCALE GENOMIC DNA]</scope>
</reference>
<accession>A0A4C1SZF8</accession>
<feature type="compositionally biased region" description="Basic and acidic residues" evidence="1">
    <location>
        <begin position="118"/>
        <end position="128"/>
    </location>
</feature>
<keyword evidence="2" id="KW-0472">Membrane</keyword>
<protein>
    <submittedName>
        <fullName evidence="3">Uncharacterized protein</fullName>
    </submittedName>
</protein>
<proteinExistence type="predicted"/>
<dbReference type="EMBL" id="BGZK01000027">
    <property type="protein sequence ID" value="GBP07643.1"/>
    <property type="molecule type" value="Genomic_DNA"/>
</dbReference>
<gene>
    <name evidence="3" type="ORF">EVAR_2767_1</name>
</gene>
<evidence type="ECO:0000313" key="4">
    <source>
        <dbReference type="Proteomes" id="UP000299102"/>
    </source>
</evidence>
<keyword evidence="2" id="KW-1133">Transmembrane helix</keyword>
<feature type="region of interest" description="Disordered" evidence="1">
    <location>
        <begin position="118"/>
        <end position="160"/>
    </location>
</feature>
<keyword evidence="4" id="KW-1185">Reference proteome</keyword>
<dbReference type="AlphaFoldDB" id="A0A4C1SZF8"/>
<feature type="compositionally biased region" description="Basic residues" evidence="1">
    <location>
        <begin position="136"/>
        <end position="157"/>
    </location>
</feature>
<comment type="caution">
    <text evidence="3">The sequence shown here is derived from an EMBL/GenBank/DDBJ whole genome shotgun (WGS) entry which is preliminary data.</text>
</comment>
<evidence type="ECO:0000256" key="1">
    <source>
        <dbReference type="SAM" id="MobiDB-lite"/>
    </source>
</evidence>
<name>A0A4C1SZF8_EUMVA</name>
<evidence type="ECO:0000256" key="2">
    <source>
        <dbReference type="SAM" id="Phobius"/>
    </source>
</evidence>
<evidence type="ECO:0000313" key="3">
    <source>
        <dbReference type="EMBL" id="GBP07643.1"/>
    </source>
</evidence>
<dbReference type="Proteomes" id="UP000299102">
    <property type="component" value="Unassembled WGS sequence"/>
</dbReference>